<evidence type="ECO:0000256" key="1">
    <source>
        <dbReference type="SAM" id="Phobius"/>
    </source>
</evidence>
<keyword evidence="1" id="KW-1133">Transmembrane helix</keyword>
<evidence type="ECO:0000313" key="2">
    <source>
        <dbReference type="EMBL" id="MEF3834692.1"/>
    </source>
</evidence>
<feature type="transmembrane region" description="Helical" evidence="1">
    <location>
        <begin position="80"/>
        <end position="98"/>
    </location>
</feature>
<feature type="transmembrane region" description="Helical" evidence="1">
    <location>
        <begin position="40"/>
        <end position="68"/>
    </location>
</feature>
<feature type="transmembrane region" description="Helical" evidence="1">
    <location>
        <begin position="16"/>
        <end position="34"/>
    </location>
</feature>
<protein>
    <submittedName>
        <fullName evidence="2">Uncharacterized protein</fullName>
    </submittedName>
</protein>
<keyword evidence="1" id="KW-0472">Membrane</keyword>
<evidence type="ECO:0000313" key="3">
    <source>
        <dbReference type="Proteomes" id="UP001337305"/>
    </source>
</evidence>
<dbReference type="RefSeq" id="WP_303307008.1">
    <property type="nucleotide sequence ID" value="NZ_JAODOP010000004.1"/>
</dbReference>
<reference evidence="2 3" key="1">
    <citation type="submission" date="2022-09" db="EMBL/GenBank/DDBJ databases">
        <title>Genome sequencing of Flavivirga sp. MEBiC05379.</title>
        <authorList>
            <person name="Oh H.-M."/>
            <person name="Kwon K.K."/>
            <person name="Park M.J."/>
            <person name="Yang S.-H."/>
        </authorList>
    </citation>
    <scope>NUCLEOTIDE SEQUENCE [LARGE SCALE GENOMIC DNA]</scope>
    <source>
        <strain evidence="2 3">MEBiC05379</strain>
    </source>
</reference>
<comment type="caution">
    <text evidence="2">The sequence shown here is derived from an EMBL/GenBank/DDBJ whole genome shotgun (WGS) entry which is preliminary data.</text>
</comment>
<dbReference type="EMBL" id="JAODOP010000004">
    <property type="protein sequence ID" value="MEF3834692.1"/>
    <property type="molecule type" value="Genomic_DNA"/>
</dbReference>
<organism evidence="2 3">
    <name type="scientific">Flavivirga spongiicola</name>
    <dbReference type="NCBI Taxonomy" id="421621"/>
    <lineage>
        <taxon>Bacteria</taxon>
        <taxon>Pseudomonadati</taxon>
        <taxon>Bacteroidota</taxon>
        <taxon>Flavobacteriia</taxon>
        <taxon>Flavobacteriales</taxon>
        <taxon>Flavobacteriaceae</taxon>
        <taxon>Flavivirga</taxon>
    </lineage>
</organism>
<keyword evidence="1" id="KW-0812">Transmembrane</keyword>
<accession>A0ABU7XVE0</accession>
<gene>
    <name evidence="2" type="ORF">N1F79_16255</name>
</gene>
<sequence>MKKIIENNKLLKADRNIFYISVITSSFLMMIYINHTYTKLSFVLLGVIQEMFTIPCVLIQPVLLYLALRNFFKVKFKLKPYISFTVVISLTTMVFTWGDWLLTRF</sequence>
<name>A0ABU7XVE0_9FLAO</name>
<keyword evidence="3" id="KW-1185">Reference proteome</keyword>
<dbReference type="Proteomes" id="UP001337305">
    <property type="component" value="Unassembled WGS sequence"/>
</dbReference>
<proteinExistence type="predicted"/>